<dbReference type="EMBL" id="AANPCH010000005">
    <property type="protein sequence ID" value="EDP8661713.1"/>
    <property type="molecule type" value="Genomic_DNA"/>
</dbReference>
<reference evidence="2" key="1">
    <citation type="submission" date="2019-12" db="EMBL/GenBank/DDBJ databases">
        <authorList>
            <person name="Ashton P.M."/>
            <person name="Dallman T."/>
            <person name="Nair S."/>
            <person name="De Pinna E."/>
            <person name="Peters T."/>
            <person name="Grant K."/>
        </authorList>
    </citation>
    <scope>NUCLEOTIDE SEQUENCE</scope>
    <source>
        <strain evidence="1">267043</strain>
        <strain evidence="2">854886</strain>
    </source>
</reference>
<gene>
    <name evidence="1" type="ORF">FPE52_000093</name>
    <name evidence="2" type="ORF">GRG92_001357</name>
</gene>
<name>A0A698W363_SALBN</name>
<dbReference type="EMBL" id="AANPBW010000001">
    <property type="protein sequence ID" value="EDP8604618.1"/>
    <property type="molecule type" value="Genomic_DNA"/>
</dbReference>
<dbReference type="AlphaFoldDB" id="A0A698W363"/>
<sequence length="52" mass="5706">MTSLFVSGGPGYLIAHHPPGRSIRPYLTKLLTILKQQTDHELSLSLITSQTS</sequence>
<protein>
    <submittedName>
        <fullName evidence="2">Uncharacterized protein</fullName>
    </submittedName>
</protein>
<proteinExistence type="predicted"/>
<accession>A0A698W363</accession>
<evidence type="ECO:0000313" key="2">
    <source>
        <dbReference type="EMBL" id="EDP8661713.1"/>
    </source>
</evidence>
<evidence type="ECO:0000313" key="1">
    <source>
        <dbReference type="EMBL" id="EDP8604618.1"/>
    </source>
</evidence>
<comment type="caution">
    <text evidence="2">The sequence shown here is derived from an EMBL/GenBank/DDBJ whole genome shotgun (WGS) entry which is preliminary data.</text>
</comment>
<organism evidence="2">
    <name type="scientific">Salmonella bongori</name>
    <dbReference type="NCBI Taxonomy" id="54736"/>
    <lineage>
        <taxon>Bacteria</taxon>
        <taxon>Pseudomonadati</taxon>
        <taxon>Pseudomonadota</taxon>
        <taxon>Gammaproteobacteria</taxon>
        <taxon>Enterobacterales</taxon>
        <taxon>Enterobacteriaceae</taxon>
        <taxon>Salmonella</taxon>
    </lineage>
</organism>